<dbReference type="EMBL" id="CAJOBH010134928">
    <property type="protein sequence ID" value="CAF4776762.1"/>
    <property type="molecule type" value="Genomic_DNA"/>
</dbReference>
<evidence type="ECO:0000313" key="2">
    <source>
        <dbReference type="EMBL" id="CAF4633127.1"/>
    </source>
</evidence>
<evidence type="ECO:0000313" key="3">
    <source>
        <dbReference type="EMBL" id="CAF4752537.1"/>
    </source>
</evidence>
<organism evidence="3 5">
    <name type="scientific">Rotaria magnacalcarata</name>
    <dbReference type="NCBI Taxonomy" id="392030"/>
    <lineage>
        <taxon>Eukaryota</taxon>
        <taxon>Metazoa</taxon>
        <taxon>Spiralia</taxon>
        <taxon>Gnathifera</taxon>
        <taxon>Rotifera</taxon>
        <taxon>Eurotatoria</taxon>
        <taxon>Bdelloidea</taxon>
        <taxon>Philodinida</taxon>
        <taxon>Philodinidae</taxon>
        <taxon>Rotaria</taxon>
    </lineage>
</organism>
<gene>
    <name evidence="3" type="ORF">BYL167_LOCUS46156</name>
    <name evidence="4" type="ORF">BYL167_LOCUS47134</name>
    <name evidence="2" type="ORF">GIL414_LOCUS40297</name>
</gene>
<sequence length="77" mass="8264">GSSATDASSSSNPGQNYHIYQEILNDDYNAQIISNNFRACRPLHIDTNSPPTSTSSNATTTTTNPEQCQLCSLSVLV</sequence>
<proteinExistence type="predicted"/>
<evidence type="ECO:0000313" key="5">
    <source>
        <dbReference type="Proteomes" id="UP000681967"/>
    </source>
</evidence>
<dbReference type="EMBL" id="CAJOBH010130002">
    <property type="protein sequence ID" value="CAF4752537.1"/>
    <property type="molecule type" value="Genomic_DNA"/>
</dbReference>
<accession>A0A8S3AQ67</accession>
<comment type="caution">
    <text evidence="3">The sequence shown here is derived from an EMBL/GenBank/DDBJ whole genome shotgun (WGS) entry which is preliminary data.</text>
</comment>
<dbReference type="Proteomes" id="UP000681720">
    <property type="component" value="Unassembled WGS sequence"/>
</dbReference>
<feature type="compositionally biased region" description="Low complexity" evidence="1">
    <location>
        <begin position="47"/>
        <end position="64"/>
    </location>
</feature>
<evidence type="ECO:0000256" key="1">
    <source>
        <dbReference type="SAM" id="MobiDB-lite"/>
    </source>
</evidence>
<feature type="region of interest" description="Disordered" evidence="1">
    <location>
        <begin position="44"/>
        <end position="64"/>
    </location>
</feature>
<evidence type="ECO:0000313" key="4">
    <source>
        <dbReference type="EMBL" id="CAF4776762.1"/>
    </source>
</evidence>
<name>A0A8S3AQ67_9BILA</name>
<reference evidence="3" key="1">
    <citation type="submission" date="2021-02" db="EMBL/GenBank/DDBJ databases">
        <authorList>
            <person name="Nowell W R."/>
        </authorList>
    </citation>
    <scope>NUCLEOTIDE SEQUENCE</scope>
</reference>
<dbReference type="EMBL" id="CAJOBJ010111357">
    <property type="protein sequence ID" value="CAF4633127.1"/>
    <property type="molecule type" value="Genomic_DNA"/>
</dbReference>
<feature type="non-terminal residue" evidence="3">
    <location>
        <position position="1"/>
    </location>
</feature>
<protein>
    <submittedName>
        <fullName evidence="3">Uncharacterized protein</fullName>
    </submittedName>
</protein>
<dbReference type="Proteomes" id="UP000681967">
    <property type="component" value="Unassembled WGS sequence"/>
</dbReference>
<dbReference type="AlphaFoldDB" id="A0A8S3AQ67"/>